<comment type="caution">
    <text evidence="3">The sequence shown here is derived from an EMBL/GenBank/DDBJ whole genome shotgun (WGS) entry which is preliminary data.</text>
</comment>
<dbReference type="Pfam" id="PF18962">
    <property type="entry name" value="Por_Secre_tail"/>
    <property type="match status" value="1"/>
</dbReference>
<keyword evidence="4" id="KW-1185">Reference proteome</keyword>
<organism evidence="3 4">
    <name type="scientific">Hymenobacter antarcticus</name>
    <dbReference type="NCBI Taxonomy" id="486270"/>
    <lineage>
        <taxon>Bacteria</taxon>
        <taxon>Pseudomonadati</taxon>
        <taxon>Bacteroidota</taxon>
        <taxon>Cytophagia</taxon>
        <taxon>Cytophagales</taxon>
        <taxon>Hymenobacteraceae</taxon>
        <taxon>Hymenobacter</taxon>
    </lineage>
</organism>
<evidence type="ECO:0000256" key="1">
    <source>
        <dbReference type="SAM" id="MobiDB-lite"/>
    </source>
</evidence>
<feature type="domain" description="Secretion system C-terminal sorting" evidence="2">
    <location>
        <begin position="216"/>
        <end position="293"/>
    </location>
</feature>
<protein>
    <recommendedName>
        <fullName evidence="2">Secretion system C-terminal sorting domain-containing protein</fullName>
    </recommendedName>
</protein>
<dbReference type="RefSeq" id="WP_345121224.1">
    <property type="nucleotide sequence ID" value="NZ_BAABDI010000003.1"/>
</dbReference>
<dbReference type="EMBL" id="BAABDI010000003">
    <property type="protein sequence ID" value="GAA3963627.1"/>
    <property type="molecule type" value="Genomic_DNA"/>
</dbReference>
<reference evidence="4" key="1">
    <citation type="journal article" date="2019" name="Int. J. Syst. Evol. Microbiol.">
        <title>The Global Catalogue of Microorganisms (GCM) 10K type strain sequencing project: providing services to taxonomists for standard genome sequencing and annotation.</title>
        <authorList>
            <consortium name="The Broad Institute Genomics Platform"/>
            <consortium name="The Broad Institute Genome Sequencing Center for Infectious Disease"/>
            <person name="Wu L."/>
            <person name="Ma J."/>
        </authorList>
    </citation>
    <scope>NUCLEOTIDE SEQUENCE [LARGE SCALE GENOMIC DNA]</scope>
    <source>
        <strain evidence="4">JCM 17217</strain>
    </source>
</reference>
<name>A0ABP7PDN6_9BACT</name>
<feature type="region of interest" description="Disordered" evidence="1">
    <location>
        <begin position="87"/>
        <end position="110"/>
    </location>
</feature>
<evidence type="ECO:0000313" key="4">
    <source>
        <dbReference type="Proteomes" id="UP001501556"/>
    </source>
</evidence>
<dbReference type="NCBIfam" id="TIGR04183">
    <property type="entry name" value="Por_Secre_tail"/>
    <property type="match status" value="1"/>
</dbReference>
<gene>
    <name evidence="3" type="ORF">GCM10022407_07870</name>
</gene>
<dbReference type="Proteomes" id="UP001501556">
    <property type="component" value="Unassembled WGS sequence"/>
</dbReference>
<evidence type="ECO:0000259" key="2">
    <source>
        <dbReference type="Pfam" id="PF18962"/>
    </source>
</evidence>
<dbReference type="Gene3D" id="2.60.40.4070">
    <property type="match status" value="1"/>
</dbReference>
<proteinExistence type="predicted"/>
<evidence type="ECO:0000313" key="3">
    <source>
        <dbReference type="EMBL" id="GAA3963627.1"/>
    </source>
</evidence>
<accession>A0ABP7PDN6</accession>
<dbReference type="InterPro" id="IPR026444">
    <property type="entry name" value="Secre_tail"/>
</dbReference>
<sequence length="295" mass="32513">MKSTTPKFLSLLLLVVLLATVAGVARGGRHQRADQPLRREIRAYFAANILPVLRQQRQKLEPQLSPADRTQLAAYRSQLQALKTQGQALRRQLGQDQPGAGRPTLTEASQQQVQQLRFQARSIMLSVAQMAQKYDAPIAQLAREIQPHKEKWAADIKAIITSKATPEQQQAVAAAGGRKHQPDGLRRLFKPAKFLLMDPTAAATSPAERSVGITSVYPNPAAATSQLNYEVRKAGPVTVELLDSNGTRLRTVVSDTKVEKGPHTQQLDLHDLPAGTYFYKITTKGASETKRFVKE</sequence>